<gene>
    <name evidence="1" type="ORF">AVDCRST_MAG26-2043</name>
</gene>
<dbReference type="EMBL" id="CADCTK010000469">
    <property type="protein sequence ID" value="CAA9254616.1"/>
    <property type="molecule type" value="Genomic_DNA"/>
</dbReference>
<accession>A0A6J4IJZ3</accession>
<sequence length="52" mass="6123">MSTAIVDERRWLSYARLVARVGRGLYDTKFRQAPQLETSAEKRERMFLNMSS</sequence>
<proteinExistence type="predicted"/>
<protein>
    <submittedName>
        <fullName evidence="1">Uncharacterized protein</fullName>
    </submittedName>
</protein>
<name>A0A6J4IJZ3_9CHLR</name>
<organism evidence="1">
    <name type="scientific">uncultured Chloroflexia bacterium</name>
    <dbReference type="NCBI Taxonomy" id="1672391"/>
    <lineage>
        <taxon>Bacteria</taxon>
        <taxon>Bacillati</taxon>
        <taxon>Chloroflexota</taxon>
        <taxon>Chloroflexia</taxon>
        <taxon>environmental samples</taxon>
    </lineage>
</organism>
<reference evidence="1" key="1">
    <citation type="submission" date="2020-02" db="EMBL/GenBank/DDBJ databases">
        <authorList>
            <person name="Meier V. D."/>
        </authorList>
    </citation>
    <scope>NUCLEOTIDE SEQUENCE</scope>
    <source>
        <strain evidence="1">AVDCRST_MAG26</strain>
    </source>
</reference>
<dbReference type="AlphaFoldDB" id="A0A6J4IJZ3"/>
<evidence type="ECO:0000313" key="1">
    <source>
        <dbReference type="EMBL" id="CAA9254616.1"/>
    </source>
</evidence>